<dbReference type="OrthoDB" id="47652at2"/>
<keyword evidence="2" id="KW-0812">Transmembrane</keyword>
<name>A0A4Y6UU61_SACBS</name>
<dbReference type="GO" id="GO:0016020">
    <property type="term" value="C:membrane"/>
    <property type="evidence" value="ECO:0007669"/>
    <property type="project" value="InterPro"/>
</dbReference>
<evidence type="ECO:0000313" key="3">
    <source>
        <dbReference type="EMBL" id="QDH19877.1"/>
    </source>
</evidence>
<evidence type="ECO:0000256" key="2">
    <source>
        <dbReference type="SAM" id="Phobius"/>
    </source>
</evidence>
<dbReference type="Proteomes" id="UP000316968">
    <property type="component" value="Chromosome"/>
</dbReference>
<dbReference type="InterPro" id="IPR003425">
    <property type="entry name" value="CCB3/YggT"/>
</dbReference>
<accession>A0A4Y6UU61</accession>
<dbReference type="KEGG" id="saca:FFV09_02745"/>
<dbReference type="PANTHER" id="PTHR33219">
    <property type="entry name" value="YLMG HOMOLOG PROTEIN 2, CHLOROPLASTIC"/>
    <property type="match status" value="1"/>
</dbReference>
<reference evidence="3 4" key="1">
    <citation type="submission" date="2019-06" db="EMBL/GenBank/DDBJ databases">
        <title>Saccharibacillus brassicae sp. nov., an endophytic bacterium isolated from Chinese cabbage seeds (Brassica pekinensis).</title>
        <authorList>
            <person name="Jiang L."/>
            <person name="Lee J."/>
            <person name="Kim S.W."/>
        </authorList>
    </citation>
    <scope>NUCLEOTIDE SEQUENCE [LARGE SCALE GENOMIC DNA]</scope>
    <source>
        <strain evidence="4">KCTC 43072 / ATSA2</strain>
    </source>
</reference>
<sequence length="96" mass="11044">MEFLLLLHNVIVPWAFQIYSWILIIYILMSWVPNVRESQVGVILGKIAEPYLAIFRRFIPPIGGMLDISPIVAFFVLQFVQRGVLYLIELLARAIG</sequence>
<dbReference type="AlphaFoldDB" id="A0A4Y6UU61"/>
<feature type="transmembrane region" description="Helical" evidence="2">
    <location>
        <begin position="6"/>
        <end position="28"/>
    </location>
</feature>
<proteinExistence type="inferred from homology"/>
<evidence type="ECO:0000313" key="4">
    <source>
        <dbReference type="Proteomes" id="UP000316968"/>
    </source>
</evidence>
<gene>
    <name evidence="3" type="ORF">FFV09_02745</name>
</gene>
<organism evidence="3 4">
    <name type="scientific">Saccharibacillus brassicae</name>
    <dbReference type="NCBI Taxonomy" id="2583377"/>
    <lineage>
        <taxon>Bacteria</taxon>
        <taxon>Bacillati</taxon>
        <taxon>Bacillota</taxon>
        <taxon>Bacilli</taxon>
        <taxon>Bacillales</taxon>
        <taxon>Paenibacillaceae</taxon>
        <taxon>Saccharibacillus</taxon>
    </lineage>
</organism>
<dbReference type="RefSeq" id="WP_141446264.1">
    <property type="nucleotide sequence ID" value="NZ_CP041217.1"/>
</dbReference>
<keyword evidence="2" id="KW-0472">Membrane</keyword>
<protein>
    <submittedName>
        <fullName evidence="3">YggT family protein</fullName>
    </submittedName>
</protein>
<evidence type="ECO:0000256" key="1">
    <source>
        <dbReference type="ARBA" id="ARBA00010894"/>
    </source>
</evidence>
<dbReference type="PANTHER" id="PTHR33219:SF14">
    <property type="entry name" value="PROTEIN COFACTOR ASSEMBLY OF COMPLEX C SUBUNIT B CCB3, CHLOROPLASTIC-RELATED"/>
    <property type="match status" value="1"/>
</dbReference>
<keyword evidence="2" id="KW-1133">Transmembrane helix</keyword>
<dbReference type="EMBL" id="CP041217">
    <property type="protein sequence ID" value="QDH19877.1"/>
    <property type="molecule type" value="Genomic_DNA"/>
</dbReference>
<keyword evidence="4" id="KW-1185">Reference proteome</keyword>
<comment type="similarity">
    <text evidence="1">Belongs to the YggT family.</text>
</comment>
<dbReference type="Pfam" id="PF02325">
    <property type="entry name" value="CCB3_YggT"/>
    <property type="match status" value="1"/>
</dbReference>